<comment type="caution">
    <text evidence="2">The sequence shown here is derived from an EMBL/GenBank/DDBJ whole genome shotgun (WGS) entry which is preliminary data.</text>
</comment>
<accession>A0A4S8NUQ2</accession>
<dbReference type="InterPro" id="IPR038296">
    <property type="entry name" value="ParD_sf"/>
</dbReference>
<dbReference type="GO" id="GO:0006355">
    <property type="term" value="P:regulation of DNA-templated transcription"/>
    <property type="evidence" value="ECO:0007669"/>
    <property type="project" value="InterPro"/>
</dbReference>
<reference evidence="2 3" key="1">
    <citation type="submission" date="2019-04" db="EMBL/GenBank/DDBJ databases">
        <title>Genome sequence of strain shin9-1.</title>
        <authorList>
            <person name="Gao J."/>
            <person name="Sun J."/>
        </authorList>
    </citation>
    <scope>NUCLEOTIDE SEQUENCE [LARGE SCALE GENOMIC DNA]</scope>
    <source>
        <strain evidence="3">shin9-1</strain>
    </source>
</reference>
<gene>
    <name evidence="2" type="ORF">FAA97_14825</name>
</gene>
<dbReference type="NCBIfam" id="TIGR02606">
    <property type="entry name" value="antidote_CC2985"/>
    <property type="match status" value="1"/>
</dbReference>
<sequence>MPGITIALPDDLKDWIDEKTQSGEFSDSGAYVSDLIRRDRERSEKIAAMQSAVDAGLASGVGDRTAEDLFETARRRVQTARGA</sequence>
<evidence type="ECO:0000313" key="3">
    <source>
        <dbReference type="Proteomes" id="UP000308828"/>
    </source>
</evidence>
<protein>
    <submittedName>
        <fullName evidence="2">Type II toxin-antitoxin system ParD family antitoxin</fullName>
    </submittedName>
</protein>
<name>A0A4S8NUQ2_9HYPH</name>
<dbReference type="SUPFAM" id="SSF47598">
    <property type="entry name" value="Ribbon-helix-helix"/>
    <property type="match status" value="1"/>
</dbReference>
<dbReference type="RefSeq" id="WP_136599347.1">
    <property type="nucleotide sequence ID" value="NZ_STGV01000005.1"/>
</dbReference>
<dbReference type="AlphaFoldDB" id="A0A4S8NUQ2"/>
<evidence type="ECO:0000313" key="2">
    <source>
        <dbReference type="EMBL" id="THV21297.1"/>
    </source>
</evidence>
<dbReference type="Gene3D" id="6.10.10.120">
    <property type="entry name" value="Antitoxin ParD1-like"/>
    <property type="match status" value="1"/>
</dbReference>
<dbReference type="OrthoDB" id="9811310at2"/>
<dbReference type="InterPro" id="IPR022789">
    <property type="entry name" value="ParD"/>
</dbReference>
<dbReference type="InterPro" id="IPR010985">
    <property type="entry name" value="Ribbon_hlx_hlx"/>
</dbReference>
<organism evidence="2 3">
    <name type="scientific">Peteryoungia ipomoeae</name>
    <dbReference type="NCBI Taxonomy" id="1210932"/>
    <lineage>
        <taxon>Bacteria</taxon>
        <taxon>Pseudomonadati</taxon>
        <taxon>Pseudomonadota</taxon>
        <taxon>Alphaproteobacteria</taxon>
        <taxon>Hyphomicrobiales</taxon>
        <taxon>Rhizobiaceae</taxon>
        <taxon>Peteryoungia</taxon>
    </lineage>
</organism>
<proteinExistence type="predicted"/>
<keyword evidence="1" id="KW-1277">Toxin-antitoxin system</keyword>
<dbReference type="EMBL" id="STGV01000005">
    <property type="protein sequence ID" value="THV21297.1"/>
    <property type="molecule type" value="Genomic_DNA"/>
</dbReference>
<keyword evidence="3" id="KW-1185">Reference proteome</keyword>
<evidence type="ECO:0000256" key="1">
    <source>
        <dbReference type="ARBA" id="ARBA00022649"/>
    </source>
</evidence>
<dbReference type="Proteomes" id="UP000308828">
    <property type="component" value="Unassembled WGS sequence"/>
</dbReference>